<comment type="similarity">
    <text evidence="1">Belongs to the carotenoid oxygenase family.</text>
</comment>
<dbReference type="RefSeq" id="WP_013322056.1">
    <property type="nucleotide sequence ID" value="NC_014501.1"/>
</dbReference>
<proteinExistence type="inferred from homology"/>
<evidence type="ECO:0000256" key="1">
    <source>
        <dbReference type="ARBA" id="ARBA00006787"/>
    </source>
</evidence>
<name>E0UBK6_GLOV7</name>
<dbReference type="PANTHER" id="PTHR10543">
    <property type="entry name" value="BETA-CAROTENE DIOXYGENASE"/>
    <property type="match status" value="1"/>
</dbReference>
<protein>
    <submittedName>
        <fullName evidence="5">Carotenoid oxygenase</fullName>
    </submittedName>
</protein>
<feature type="binding site" evidence="4">
    <location>
        <position position="472"/>
    </location>
    <ligand>
        <name>Fe cation</name>
        <dbReference type="ChEBI" id="CHEBI:24875"/>
        <note>catalytic</note>
    </ligand>
</feature>
<dbReference type="STRING" id="497965.Cyan7822_1968"/>
<dbReference type="AlphaFoldDB" id="E0UBK6"/>
<evidence type="ECO:0000256" key="4">
    <source>
        <dbReference type="PIRSR" id="PIRSR604294-1"/>
    </source>
</evidence>
<reference evidence="6" key="1">
    <citation type="journal article" date="2011" name="MBio">
        <title>Novel metabolic attributes of the genus Cyanothece, comprising a group of unicellular nitrogen-fixing Cyanobacteria.</title>
        <authorList>
            <person name="Bandyopadhyay A."/>
            <person name="Elvitigala T."/>
            <person name="Welsh E."/>
            <person name="Stockel J."/>
            <person name="Liberton M."/>
            <person name="Min H."/>
            <person name="Sherman L.A."/>
            <person name="Pakrasi H.B."/>
        </authorList>
    </citation>
    <scope>NUCLEOTIDE SEQUENCE [LARGE SCALE GENOMIC DNA]</scope>
    <source>
        <strain evidence="6">PCC 7822</strain>
    </source>
</reference>
<dbReference type="OrthoDB" id="6636843at2"/>
<evidence type="ECO:0000256" key="3">
    <source>
        <dbReference type="ARBA" id="ARBA00023004"/>
    </source>
</evidence>
<dbReference type="InterPro" id="IPR004294">
    <property type="entry name" value="Carotenoid_Oase"/>
</dbReference>
<accession>E0UBK6</accession>
<evidence type="ECO:0000313" key="5">
    <source>
        <dbReference type="EMBL" id="ADN13950.1"/>
    </source>
</evidence>
<comment type="cofactor">
    <cofactor evidence="4">
        <name>Fe(2+)</name>
        <dbReference type="ChEBI" id="CHEBI:29033"/>
    </cofactor>
    <text evidence="4">Binds 1 Fe(2+) ion per subunit.</text>
</comment>
<dbReference type="eggNOG" id="COG3670">
    <property type="taxonomic scope" value="Bacteria"/>
</dbReference>
<gene>
    <name evidence="5" type="ordered locus">Cyan7822_1968</name>
</gene>
<dbReference type="EMBL" id="CP002198">
    <property type="protein sequence ID" value="ADN13950.1"/>
    <property type="molecule type" value="Genomic_DNA"/>
</dbReference>
<evidence type="ECO:0000256" key="2">
    <source>
        <dbReference type="ARBA" id="ARBA00022723"/>
    </source>
</evidence>
<dbReference type="KEGG" id="cyj:Cyan7822_1968"/>
<keyword evidence="6" id="KW-1185">Reference proteome</keyword>
<dbReference type="GO" id="GO:0016121">
    <property type="term" value="P:carotene catabolic process"/>
    <property type="evidence" value="ECO:0007669"/>
    <property type="project" value="TreeGrafter"/>
</dbReference>
<dbReference type="GO" id="GO:0046872">
    <property type="term" value="F:metal ion binding"/>
    <property type="evidence" value="ECO:0007669"/>
    <property type="project" value="UniProtKB-KW"/>
</dbReference>
<keyword evidence="2 4" id="KW-0479">Metal-binding</keyword>
<dbReference type="PANTHER" id="PTHR10543:SF139">
    <property type="entry name" value="DIOXYGENASE"/>
    <property type="match status" value="1"/>
</dbReference>
<evidence type="ECO:0000313" key="6">
    <source>
        <dbReference type="Proteomes" id="UP000008206"/>
    </source>
</evidence>
<organism evidence="5 6">
    <name type="scientific">Gloeothece verrucosa (strain PCC 7822)</name>
    <name type="common">Cyanothece sp. (strain PCC 7822)</name>
    <dbReference type="NCBI Taxonomy" id="497965"/>
    <lineage>
        <taxon>Bacteria</taxon>
        <taxon>Bacillati</taxon>
        <taxon>Cyanobacteriota</taxon>
        <taxon>Cyanophyceae</taxon>
        <taxon>Oscillatoriophycideae</taxon>
        <taxon>Chroococcales</taxon>
        <taxon>Aphanothecaceae</taxon>
        <taxon>Gloeothece</taxon>
        <taxon>Gloeothece verrucosa</taxon>
    </lineage>
</organism>
<keyword evidence="3 4" id="KW-0408">Iron</keyword>
<feature type="binding site" evidence="4">
    <location>
        <position position="174"/>
    </location>
    <ligand>
        <name>Fe cation</name>
        <dbReference type="ChEBI" id="CHEBI:24875"/>
        <note>catalytic</note>
    </ligand>
</feature>
<dbReference type="GO" id="GO:0010436">
    <property type="term" value="F:carotenoid dioxygenase activity"/>
    <property type="evidence" value="ECO:0007669"/>
    <property type="project" value="TreeGrafter"/>
</dbReference>
<feature type="binding site" evidence="4">
    <location>
        <position position="290"/>
    </location>
    <ligand>
        <name>Fe cation</name>
        <dbReference type="ChEBI" id="CHEBI:24875"/>
        <note>catalytic</note>
    </ligand>
</feature>
<dbReference type="HOGENOM" id="CLU_016472_6_3_3"/>
<dbReference type="Pfam" id="PF03055">
    <property type="entry name" value="RPE65"/>
    <property type="match status" value="1"/>
</dbReference>
<dbReference type="Proteomes" id="UP000008206">
    <property type="component" value="Chromosome"/>
</dbReference>
<sequence length="478" mass="53815">MSILQQLPLKHKAWSKAISKPAQEFSLTPLSILSGQIPTGLRGSLYRNTSARLERGGKRVGHWFDGDGAILAVHFTDEGATGVYRYIQTRGYQTEALADQFLYPNYGMTVPGPFWKSWGKEVKNTANTSVLALNDRLLALWEGGWPHSLDLQTLETFKKDNLSWLKTTDLFSAHPKIDPNTGYIYNFGVSLGLSCVLQIYQCDAQGNLLARASHRLSGLPLIHDFVLAGDYLIFFVSPVRIKAIPVLLGLKSYSEAMEWKPEIGTKILIFNRHNLSLISQSEADPWYQWHYANGYMEQDGTVAVDFVHYGNFQTNQYLKEIATGKTETLAKGTLYHVRLNPVTGKIIEMFSWMDRACEFPLVPPHQQGKPWRYTYLSVHREGVDIAEEILGAIAKFDHKKGHLSIADMGDNCYPCEPIFVPSQPGSEQGWVLTVVYDGNHHCSEVRIYDSEHLEDEPLCRLLLPSVVALGFHGTWKPA</sequence>
<feature type="binding site" evidence="4">
    <location>
        <position position="223"/>
    </location>
    <ligand>
        <name>Fe cation</name>
        <dbReference type="ChEBI" id="CHEBI:24875"/>
        <note>catalytic</note>
    </ligand>
</feature>